<accession>A0AAQ3UP47</accession>
<dbReference type="AlphaFoldDB" id="A0AAQ3UP47"/>
<sequence>MQNPLTLEVAMSLARGFEQRELAALALRQSRSRRGLLPTPTAPLAALPPAASRVESSTASATRNTMVGGRTVKRLSPDEMDERRRLGLCFNCDEK</sequence>
<evidence type="ECO:0000313" key="3">
    <source>
        <dbReference type="Proteomes" id="UP001341281"/>
    </source>
</evidence>
<organism evidence="2 3">
    <name type="scientific">Paspalum notatum var. saurae</name>
    <dbReference type="NCBI Taxonomy" id="547442"/>
    <lineage>
        <taxon>Eukaryota</taxon>
        <taxon>Viridiplantae</taxon>
        <taxon>Streptophyta</taxon>
        <taxon>Embryophyta</taxon>
        <taxon>Tracheophyta</taxon>
        <taxon>Spermatophyta</taxon>
        <taxon>Magnoliopsida</taxon>
        <taxon>Liliopsida</taxon>
        <taxon>Poales</taxon>
        <taxon>Poaceae</taxon>
        <taxon>PACMAD clade</taxon>
        <taxon>Panicoideae</taxon>
        <taxon>Andropogonodae</taxon>
        <taxon>Paspaleae</taxon>
        <taxon>Paspalinae</taxon>
        <taxon>Paspalum</taxon>
    </lineage>
</organism>
<evidence type="ECO:0000256" key="1">
    <source>
        <dbReference type="SAM" id="MobiDB-lite"/>
    </source>
</evidence>
<dbReference type="Proteomes" id="UP001341281">
    <property type="component" value="Chromosome 10"/>
</dbReference>
<feature type="compositionally biased region" description="Polar residues" evidence="1">
    <location>
        <begin position="54"/>
        <end position="65"/>
    </location>
</feature>
<evidence type="ECO:0000313" key="2">
    <source>
        <dbReference type="EMBL" id="WVZ95671.1"/>
    </source>
</evidence>
<feature type="compositionally biased region" description="Low complexity" evidence="1">
    <location>
        <begin position="32"/>
        <end position="51"/>
    </location>
</feature>
<feature type="region of interest" description="Disordered" evidence="1">
    <location>
        <begin position="32"/>
        <end position="78"/>
    </location>
</feature>
<keyword evidence="3" id="KW-1185">Reference proteome</keyword>
<name>A0AAQ3UP47_PASNO</name>
<reference evidence="2 3" key="1">
    <citation type="submission" date="2024-02" db="EMBL/GenBank/DDBJ databases">
        <title>High-quality chromosome-scale genome assembly of Pensacola bahiagrass (Paspalum notatum Flugge var. saurae).</title>
        <authorList>
            <person name="Vega J.M."/>
            <person name="Podio M."/>
            <person name="Orjuela J."/>
            <person name="Siena L.A."/>
            <person name="Pessino S.C."/>
            <person name="Combes M.C."/>
            <person name="Mariac C."/>
            <person name="Albertini E."/>
            <person name="Pupilli F."/>
            <person name="Ortiz J.P.A."/>
            <person name="Leblanc O."/>
        </authorList>
    </citation>
    <scope>NUCLEOTIDE SEQUENCE [LARGE SCALE GENOMIC DNA]</scope>
    <source>
        <strain evidence="2">R1</strain>
        <tissue evidence="2">Leaf</tissue>
    </source>
</reference>
<protein>
    <submittedName>
        <fullName evidence="2">Uncharacterized protein</fullName>
    </submittedName>
</protein>
<proteinExistence type="predicted"/>
<gene>
    <name evidence="2" type="ORF">U9M48_041405</name>
</gene>
<dbReference type="EMBL" id="CP144754">
    <property type="protein sequence ID" value="WVZ95671.1"/>
    <property type="molecule type" value="Genomic_DNA"/>
</dbReference>